<dbReference type="Pfam" id="PF06396">
    <property type="entry name" value="AGTRAP"/>
    <property type="match status" value="1"/>
</dbReference>
<gene>
    <name evidence="2" type="ORF">CK820_G0034959</name>
</gene>
<feature type="chain" id="PRO_5014433485" evidence="1">
    <location>
        <begin position="23"/>
        <end position="63"/>
    </location>
</feature>
<name>A0A2J8KXD6_PANTR</name>
<sequence length="63" mass="7279">MELPAVNLKVILLGHWLLTTWHKDCTPCRSWEGDMEVLIRAPQGLPHSEASALQLDFHLYHLF</sequence>
<evidence type="ECO:0000313" key="3">
    <source>
        <dbReference type="Proteomes" id="UP000236370"/>
    </source>
</evidence>
<keyword evidence="1" id="KW-0732">Signal</keyword>
<dbReference type="EMBL" id="NBAG03000330">
    <property type="protein sequence ID" value="PNI39678.1"/>
    <property type="molecule type" value="Genomic_DNA"/>
</dbReference>
<proteinExistence type="predicted"/>
<protein>
    <submittedName>
        <fullName evidence="2">AGTRAP isoform 11</fullName>
    </submittedName>
</protein>
<dbReference type="GO" id="GO:0038166">
    <property type="term" value="P:angiotensin-activated signaling pathway"/>
    <property type="evidence" value="ECO:0007669"/>
    <property type="project" value="InterPro"/>
</dbReference>
<reference evidence="2 3" key="1">
    <citation type="submission" date="2017-12" db="EMBL/GenBank/DDBJ databases">
        <title>High-resolution comparative analysis of great ape genomes.</title>
        <authorList>
            <person name="Pollen A."/>
            <person name="Hastie A."/>
            <person name="Hormozdiari F."/>
            <person name="Dougherty M."/>
            <person name="Liu R."/>
            <person name="Chaisson M."/>
            <person name="Hoppe E."/>
            <person name="Hill C."/>
            <person name="Pang A."/>
            <person name="Hillier L."/>
            <person name="Baker C."/>
            <person name="Armstrong J."/>
            <person name="Shendure J."/>
            <person name="Paten B."/>
            <person name="Wilson R."/>
            <person name="Chao H."/>
            <person name="Schneider V."/>
            <person name="Ventura M."/>
            <person name="Kronenberg Z."/>
            <person name="Murali S."/>
            <person name="Gordon D."/>
            <person name="Cantsilieris S."/>
            <person name="Munson K."/>
            <person name="Nelson B."/>
            <person name="Raja A."/>
            <person name="Underwood J."/>
            <person name="Diekhans M."/>
            <person name="Fiddes I."/>
            <person name="Haussler D."/>
            <person name="Eichler E."/>
        </authorList>
    </citation>
    <scope>NUCLEOTIDE SEQUENCE [LARGE SCALE GENOMIC DNA]</scope>
    <source>
        <strain evidence="2">Yerkes chimp pedigree #C0471</strain>
    </source>
</reference>
<comment type="caution">
    <text evidence="2">The sequence shown here is derived from an EMBL/GenBank/DDBJ whole genome shotgun (WGS) entry which is preliminary data.</text>
</comment>
<dbReference type="AlphaFoldDB" id="A0A2J8KXD6"/>
<evidence type="ECO:0000256" key="1">
    <source>
        <dbReference type="SAM" id="SignalP"/>
    </source>
</evidence>
<evidence type="ECO:0000313" key="2">
    <source>
        <dbReference type="EMBL" id="PNI39678.1"/>
    </source>
</evidence>
<feature type="signal peptide" evidence="1">
    <location>
        <begin position="1"/>
        <end position="22"/>
    </location>
</feature>
<dbReference type="Proteomes" id="UP000236370">
    <property type="component" value="Unassembled WGS sequence"/>
</dbReference>
<organism evidence="2 3">
    <name type="scientific">Pan troglodytes</name>
    <name type="common">Chimpanzee</name>
    <dbReference type="NCBI Taxonomy" id="9598"/>
    <lineage>
        <taxon>Eukaryota</taxon>
        <taxon>Metazoa</taxon>
        <taxon>Chordata</taxon>
        <taxon>Craniata</taxon>
        <taxon>Vertebrata</taxon>
        <taxon>Euteleostomi</taxon>
        <taxon>Mammalia</taxon>
        <taxon>Eutheria</taxon>
        <taxon>Euarchontoglires</taxon>
        <taxon>Primates</taxon>
        <taxon>Haplorrhini</taxon>
        <taxon>Catarrhini</taxon>
        <taxon>Hominidae</taxon>
        <taxon>Pan</taxon>
    </lineage>
</organism>
<accession>A0A2J8KXD6</accession>
<dbReference type="InterPro" id="IPR009436">
    <property type="entry name" value="AGTRAP"/>
</dbReference>